<evidence type="ECO:0000259" key="1">
    <source>
        <dbReference type="SMART" id="SM00860"/>
    </source>
</evidence>
<name>A0A918C809_9DEIO</name>
<dbReference type="Pfam" id="PF14567">
    <property type="entry name" value="SUKH_5"/>
    <property type="match status" value="1"/>
</dbReference>
<dbReference type="Proteomes" id="UP000603865">
    <property type="component" value="Unassembled WGS sequence"/>
</dbReference>
<reference evidence="2" key="2">
    <citation type="submission" date="2020-09" db="EMBL/GenBank/DDBJ databases">
        <authorList>
            <person name="Sun Q."/>
            <person name="Ohkuma M."/>
        </authorList>
    </citation>
    <scope>NUCLEOTIDE SEQUENCE</scope>
    <source>
        <strain evidence="2">JCM 31311</strain>
    </source>
</reference>
<feature type="domain" description="Knr4/Smi1-like" evidence="1">
    <location>
        <begin position="14"/>
        <end position="127"/>
    </location>
</feature>
<dbReference type="AlphaFoldDB" id="A0A918C809"/>
<proteinExistence type="predicted"/>
<dbReference type="InterPro" id="IPR018958">
    <property type="entry name" value="Knr4/Smi1-like_dom"/>
</dbReference>
<sequence>MRDLAEETPVTRPLPTAADIEAAERVLDVMFPLSYRAFLLELSNVSVGTYEPLIPNIGWRFLDLLTNVMELRRTGLPTTLIPFVVNNGDAFCFDVESGGPEYAVVLWAHDGPSVIPRCPDFLSWIEQEWISPTAWIREDEW</sequence>
<evidence type="ECO:0000313" key="3">
    <source>
        <dbReference type="Proteomes" id="UP000603865"/>
    </source>
</evidence>
<organism evidence="2 3">
    <name type="scientific">Deinococcus ruber</name>
    <dbReference type="NCBI Taxonomy" id="1848197"/>
    <lineage>
        <taxon>Bacteria</taxon>
        <taxon>Thermotogati</taxon>
        <taxon>Deinococcota</taxon>
        <taxon>Deinococci</taxon>
        <taxon>Deinococcales</taxon>
        <taxon>Deinococcaceae</taxon>
        <taxon>Deinococcus</taxon>
    </lineage>
</organism>
<reference evidence="2" key="1">
    <citation type="journal article" date="2014" name="Int. J. Syst. Evol. Microbiol.">
        <title>Complete genome sequence of Corynebacterium casei LMG S-19264T (=DSM 44701T), isolated from a smear-ripened cheese.</title>
        <authorList>
            <consortium name="US DOE Joint Genome Institute (JGI-PGF)"/>
            <person name="Walter F."/>
            <person name="Albersmeier A."/>
            <person name="Kalinowski J."/>
            <person name="Ruckert C."/>
        </authorList>
    </citation>
    <scope>NUCLEOTIDE SEQUENCE</scope>
    <source>
        <strain evidence="2">JCM 31311</strain>
    </source>
</reference>
<accession>A0A918C809</accession>
<dbReference type="SMART" id="SM00860">
    <property type="entry name" value="SMI1_KNR4"/>
    <property type="match status" value="1"/>
</dbReference>
<protein>
    <recommendedName>
        <fullName evidence="1">Knr4/Smi1-like domain-containing protein</fullName>
    </recommendedName>
</protein>
<dbReference type="Gene3D" id="3.40.1580.10">
    <property type="entry name" value="SMI1/KNR4-like"/>
    <property type="match status" value="1"/>
</dbReference>
<dbReference type="InterPro" id="IPR037883">
    <property type="entry name" value="Knr4/Smi1-like_sf"/>
</dbReference>
<dbReference type="SUPFAM" id="SSF160631">
    <property type="entry name" value="SMI1/KNR4-like"/>
    <property type="match status" value="1"/>
</dbReference>
<keyword evidence="3" id="KW-1185">Reference proteome</keyword>
<gene>
    <name evidence="2" type="ORF">GCM10008957_25030</name>
</gene>
<comment type="caution">
    <text evidence="2">The sequence shown here is derived from an EMBL/GenBank/DDBJ whole genome shotgun (WGS) entry which is preliminary data.</text>
</comment>
<evidence type="ECO:0000313" key="2">
    <source>
        <dbReference type="EMBL" id="GGR11303.1"/>
    </source>
</evidence>
<dbReference type="EMBL" id="BMQL01000013">
    <property type="protein sequence ID" value="GGR11303.1"/>
    <property type="molecule type" value="Genomic_DNA"/>
</dbReference>